<dbReference type="RefSeq" id="WP_152860946.1">
    <property type="nucleotide sequence ID" value="NZ_VMNX01000022.1"/>
</dbReference>
<protein>
    <recommendedName>
        <fullName evidence="1">Trypsin-co-occurring domain-containing protein</fullName>
    </recommendedName>
</protein>
<dbReference type="NCBIfam" id="NF041216">
    <property type="entry name" value="CU044_2847_fam"/>
    <property type="match status" value="1"/>
</dbReference>
<dbReference type="Pfam" id="PF19493">
    <property type="entry name" value="Trypco1"/>
    <property type="match status" value="1"/>
</dbReference>
<reference evidence="2 3" key="1">
    <citation type="submission" date="2019-09" db="EMBL/GenBank/DDBJ databases">
        <authorList>
            <person name="Duangmal K."/>
            <person name="Teo W.F.A."/>
            <person name="Lipun K."/>
        </authorList>
    </citation>
    <scope>NUCLEOTIDE SEQUENCE [LARGE SCALE GENOMIC DNA]</scope>
    <source>
        <strain evidence="2 3">K1PN6</strain>
    </source>
</reference>
<dbReference type="EMBL" id="VMNX01000022">
    <property type="protein sequence ID" value="MPY48773.1"/>
    <property type="molecule type" value="Genomic_DNA"/>
</dbReference>
<gene>
    <name evidence="2" type="ORF">FPZ41_09405</name>
</gene>
<evidence type="ECO:0000313" key="2">
    <source>
        <dbReference type="EMBL" id="MPY48773.1"/>
    </source>
</evidence>
<keyword evidence="3" id="KW-1185">Reference proteome</keyword>
<evidence type="ECO:0000259" key="1">
    <source>
        <dbReference type="Pfam" id="PF19493"/>
    </source>
</evidence>
<organism evidence="2 3">
    <name type="scientific">Streptomyces acidicola</name>
    <dbReference type="NCBI Taxonomy" id="2596892"/>
    <lineage>
        <taxon>Bacteria</taxon>
        <taxon>Bacillati</taxon>
        <taxon>Actinomycetota</taxon>
        <taxon>Actinomycetes</taxon>
        <taxon>Kitasatosporales</taxon>
        <taxon>Streptomycetaceae</taxon>
        <taxon>Streptomyces</taxon>
    </lineage>
</organism>
<dbReference type="Proteomes" id="UP000373149">
    <property type="component" value="Unassembled WGS sequence"/>
</dbReference>
<evidence type="ECO:0000313" key="3">
    <source>
        <dbReference type="Proteomes" id="UP000373149"/>
    </source>
</evidence>
<name>A0A5N8WMV1_9ACTN</name>
<comment type="caution">
    <text evidence="2">The sequence shown here is derived from an EMBL/GenBank/DDBJ whole genome shotgun (WGS) entry which is preliminary data.</text>
</comment>
<feature type="domain" description="Trypsin-co-occurring" evidence="1">
    <location>
        <begin position="10"/>
        <end position="104"/>
    </location>
</feature>
<sequence length="117" mass="12178">MGDEKTVDVELPNGKLMMARVQQLDVTLPGGPQDVGLDRMLSFDAVGEALQGVGSVIVDSLERIKPSKATVEFGLELGVKGGSLVSVFVDSGSKASLKVTLEWESGARNAGDQTTSG</sequence>
<proteinExistence type="predicted"/>
<accession>A0A5N8WMV1</accession>
<dbReference type="AlphaFoldDB" id="A0A5N8WMV1"/>
<dbReference type="InterPro" id="IPR045794">
    <property type="entry name" value="Trypco1"/>
</dbReference>